<dbReference type="CDD" id="cd01675">
    <property type="entry name" value="RNR_III"/>
    <property type="match status" value="1"/>
</dbReference>
<dbReference type="GO" id="GO:0009265">
    <property type="term" value="P:2'-deoxyribonucleotide biosynthetic process"/>
    <property type="evidence" value="ECO:0007669"/>
    <property type="project" value="TreeGrafter"/>
</dbReference>
<sequence>MGKQIQKRNGDLVPFDSIKILNAIHRASTASEDHLTPADLSYLTQKVCDAVEDVEVPTVEQIQDIVEAMLIRYDFASTAKAYILYRAEHAKIRSTEFDLMNIYERLTYSSAKSENIKRENANIDGDTAMGTMLRYGSEGSKYFITNYVLPKDIGAAHTNGDIHIHDMDFYMLTETCCQIDLIRLFKSGFSTGHGYVREPQSIITYAALACIVIQANQNEMHGGQSLPNFDYAMAEGVSKTYTKEYFKALRSFVEVRLRYDRQKAETLEKVLRNAVTFPLKMGQEQTYLDAFRQLPLEDSLKENLDEMHSFCMEQAMQYTEEQTRQAMQSLIHNLNTMHSRAGAQVPFSSINYGTDTSPEGRMVIRNLLESTIDGLGAGETPIFPVQIFKVKEGVNYNPGDPNYDLFQLAIKTSAKRLFPNFSFIDAPFNLSYYKEGDPNTEVAYMGCRTRVLGNVHDPDRQVTFGRGNLSFTSINLPRLGIEAHGDLEVFYQKLDDMMDLVIRQLLHRFKIQAARKVRNYPFLMAQGIWIDSEHLSIDDTIGEVLKHGTLSVGFIGLAETLKALIGKHHGESEEAQKLGLAIISHMRHKLDAESQKTGLNFTLLATPAEGLSGRFVKMDRKKYGELPGITDREYYTNSFHVPVYYPIKAYRKIELEAPYHALTNAGHISYVELDGDTSRNLPAFESIIRYMKEQGVGYGSINHPVDRDPVCGYTGVINDVCPRCGRRAGESISIEKLLELQKKYPDVPPIKR</sequence>
<reference evidence="5" key="1">
    <citation type="journal article" date="2021" name="PeerJ">
        <title>Extensive microbial diversity within the chicken gut microbiome revealed by metagenomics and culture.</title>
        <authorList>
            <person name="Gilroy R."/>
            <person name="Ravi A."/>
            <person name="Getino M."/>
            <person name="Pursley I."/>
            <person name="Horton D.L."/>
            <person name="Alikhan N.F."/>
            <person name="Baker D."/>
            <person name="Gharbi K."/>
            <person name="Hall N."/>
            <person name="Watson M."/>
            <person name="Adriaenssens E.M."/>
            <person name="Foster-Nyarko E."/>
            <person name="Jarju S."/>
            <person name="Secka A."/>
            <person name="Antonio M."/>
            <person name="Oren A."/>
            <person name="Chaudhuri R.R."/>
            <person name="La Ragione R."/>
            <person name="Hildebrand F."/>
            <person name="Pallen M.J."/>
        </authorList>
    </citation>
    <scope>NUCLEOTIDE SEQUENCE</scope>
    <source>
        <strain evidence="5">CHK179-28034</strain>
    </source>
</reference>
<dbReference type="GO" id="GO:0005524">
    <property type="term" value="F:ATP binding"/>
    <property type="evidence" value="ECO:0007669"/>
    <property type="project" value="UniProtKB-UniRule"/>
</dbReference>
<evidence type="ECO:0000313" key="5">
    <source>
        <dbReference type="EMBL" id="HIZ38403.1"/>
    </source>
</evidence>
<dbReference type="EMBL" id="DXBR01000007">
    <property type="protein sequence ID" value="HIZ38403.1"/>
    <property type="molecule type" value="Genomic_DNA"/>
</dbReference>
<dbReference type="AlphaFoldDB" id="A0A9D2EJ19"/>
<dbReference type="InterPro" id="IPR005144">
    <property type="entry name" value="ATP-cone_dom"/>
</dbReference>
<dbReference type="PANTHER" id="PTHR21075:SF0">
    <property type="entry name" value="ANAEROBIC RIBONUCLEOSIDE-TRIPHOSPHATE REDUCTASE"/>
    <property type="match status" value="1"/>
</dbReference>
<dbReference type="EC" id="1.17.4.2" evidence="5"/>
<evidence type="ECO:0000259" key="4">
    <source>
        <dbReference type="PROSITE" id="PS51161"/>
    </source>
</evidence>
<accession>A0A9D2EJ19</accession>
<dbReference type="GO" id="GO:0004748">
    <property type="term" value="F:ribonucleoside-diphosphate reductase activity, thioredoxin disulfide as acceptor"/>
    <property type="evidence" value="ECO:0007669"/>
    <property type="project" value="TreeGrafter"/>
</dbReference>
<comment type="caution">
    <text evidence="5">The sequence shown here is derived from an EMBL/GenBank/DDBJ whole genome shotgun (WGS) entry which is preliminary data.</text>
</comment>
<gene>
    <name evidence="5" type="ORF">H9968_00540</name>
</gene>
<dbReference type="GO" id="GO:0008998">
    <property type="term" value="F:ribonucleoside-triphosphate reductase (thioredoxin) activity"/>
    <property type="evidence" value="ECO:0007669"/>
    <property type="project" value="UniProtKB-EC"/>
</dbReference>
<dbReference type="Gene3D" id="3.20.70.20">
    <property type="match status" value="1"/>
</dbReference>
<protein>
    <submittedName>
        <fullName evidence="5">Anaerobic ribonucleoside triphosphate reductase</fullName>
        <ecNumber evidence="5">1.17.4.2</ecNumber>
    </submittedName>
</protein>
<dbReference type="PANTHER" id="PTHR21075">
    <property type="entry name" value="ANAEROBIC RIBONUCLEOSIDE-TRIPHOSPHATE REDUCTASE"/>
    <property type="match status" value="1"/>
</dbReference>
<dbReference type="GO" id="GO:0031250">
    <property type="term" value="C:anaerobic ribonucleoside-triphosphate reductase complex"/>
    <property type="evidence" value="ECO:0007669"/>
    <property type="project" value="TreeGrafter"/>
</dbReference>
<dbReference type="SUPFAM" id="SSF51998">
    <property type="entry name" value="PFL-like glycyl radical enzymes"/>
    <property type="match status" value="1"/>
</dbReference>
<feature type="domain" description="ATP-cone" evidence="4">
    <location>
        <begin position="3"/>
        <end position="93"/>
    </location>
</feature>
<dbReference type="PROSITE" id="PS51161">
    <property type="entry name" value="ATP_CONE"/>
    <property type="match status" value="1"/>
</dbReference>
<keyword evidence="1 3" id="KW-0547">Nucleotide-binding</keyword>
<organism evidence="5 6">
    <name type="scientific">Candidatus Anaerobutyricum stercoris</name>
    <dbReference type="NCBI Taxonomy" id="2838457"/>
    <lineage>
        <taxon>Bacteria</taxon>
        <taxon>Bacillati</taxon>
        <taxon>Bacillota</taxon>
        <taxon>Clostridia</taxon>
        <taxon>Lachnospirales</taxon>
        <taxon>Lachnospiraceae</taxon>
        <taxon>Anaerobutyricum</taxon>
    </lineage>
</organism>
<dbReference type="Proteomes" id="UP000824049">
    <property type="component" value="Unassembled WGS sequence"/>
</dbReference>
<evidence type="ECO:0000256" key="3">
    <source>
        <dbReference type="PROSITE-ProRule" id="PRU00492"/>
    </source>
</evidence>
<dbReference type="NCBIfam" id="NF005497">
    <property type="entry name" value="PRK07111.1"/>
    <property type="match status" value="1"/>
</dbReference>
<dbReference type="GO" id="GO:0006260">
    <property type="term" value="P:DNA replication"/>
    <property type="evidence" value="ECO:0007669"/>
    <property type="project" value="InterPro"/>
</dbReference>
<keyword evidence="2 3" id="KW-0067">ATP-binding</keyword>
<reference evidence="5" key="2">
    <citation type="submission" date="2021-04" db="EMBL/GenBank/DDBJ databases">
        <authorList>
            <person name="Gilroy R."/>
        </authorList>
    </citation>
    <scope>NUCLEOTIDE SEQUENCE</scope>
    <source>
        <strain evidence="5">CHK179-28034</strain>
    </source>
</reference>
<dbReference type="NCBIfam" id="TIGR02487">
    <property type="entry name" value="NrdD"/>
    <property type="match status" value="1"/>
</dbReference>
<evidence type="ECO:0000256" key="2">
    <source>
        <dbReference type="ARBA" id="ARBA00022840"/>
    </source>
</evidence>
<name>A0A9D2EJ19_9FIRM</name>
<keyword evidence="5" id="KW-0560">Oxidoreductase</keyword>
<dbReference type="InterPro" id="IPR012833">
    <property type="entry name" value="NrdD"/>
</dbReference>
<evidence type="ECO:0000313" key="6">
    <source>
        <dbReference type="Proteomes" id="UP000824049"/>
    </source>
</evidence>
<dbReference type="Pfam" id="PF13597">
    <property type="entry name" value="NRDD"/>
    <property type="match status" value="1"/>
</dbReference>
<evidence type="ECO:0000256" key="1">
    <source>
        <dbReference type="ARBA" id="ARBA00022741"/>
    </source>
</evidence>
<dbReference type="Pfam" id="PF03477">
    <property type="entry name" value="ATP-cone"/>
    <property type="match status" value="1"/>
</dbReference>
<proteinExistence type="predicted"/>